<protein>
    <submittedName>
        <fullName evidence="2">NADPH-dependent FMN reductase</fullName>
    </submittedName>
</protein>
<dbReference type="AlphaFoldDB" id="A0A074MBJ2"/>
<comment type="caution">
    <text evidence="2">The sequence shown here is derived from an EMBL/GenBank/DDBJ whole genome shotgun (WGS) entry which is preliminary data.</text>
</comment>
<dbReference type="Pfam" id="PF03358">
    <property type="entry name" value="FMN_red"/>
    <property type="match status" value="1"/>
</dbReference>
<feature type="domain" description="NADPH-dependent FMN reductase-like" evidence="1">
    <location>
        <begin position="1"/>
        <end position="140"/>
    </location>
</feature>
<dbReference type="RefSeq" id="WP_034959094.1">
    <property type="nucleotide sequence ID" value="NZ_JMIW01000001.1"/>
</dbReference>
<accession>A0A074MBJ2</accession>
<sequence>MRILAFAASNSSVSINQQLAEYAASLAEGAEVETLDIHDYEMPIYRHDREEADGIPQLAYDFLDKIGAADALIVSFAEHNGTYSAAFKNLFDWCSRTDRDVWQDKPMLLLATSPGERGAKSVLEFAVNSSPRFGANVVGQLSVPSFGDNFDRDAGKLANGSIQKELRRLVAELTKA</sequence>
<dbReference type="PANTHER" id="PTHR30543:SF21">
    <property type="entry name" value="NAD(P)H-DEPENDENT FMN REDUCTASE LOT6"/>
    <property type="match status" value="1"/>
</dbReference>
<dbReference type="GO" id="GO:0005829">
    <property type="term" value="C:cytosol"/>
    <property type="evidence" value="ECO:0007669"/>
    <property type="project" value="TreeGrafter"/>
</dbReference>
<dbReference type="eggNOG" id="COG0431">
    <property type="taxonomic scope" value="Bacteria"/>
</dbReference>
<dbReference type="GO" id="GO:0016491">
    <property type="term" value="F:oxidoreductase activity"/>
    <property type="evidence" value="ECO:0007669"/>
    <property type="project" value="InterPro"/>
</dbReference>
<dbReference type="InterPro" id="IPR005025">
    <property type="entry name" value="FMN_Rdtase-like_dom"/>
</dbReference>
<dbReference type="OrthoDB" id="9812295at2"/>
<dbReference type="STRING" id="1044.EH31_05620"/>
<dbReference type="GO" id="GO:0010181">
    <property type="term" value="F:FMN binding"/>
    <property type="evidence" value="ECO:0007669"/>
    <property type="project" value="TreeGrafter"/>
</dbReference>
<dbReference type="EMBL" id="JMIW01000001">
    <property type="protein sequence ID" value="KEO92146.1"/>
    <property type="molecule type" value="Genomic_DNA"/>
</dbReference>
<proteinExistence type="predicted"/>
<dbReference type="SUPFAM" id="SSF52218">
    <property type="entry name" value="Flavoproteins"/>
    <property type="match status" value="1"/>
</dbReference>
<evidence type="ECO:0000313" key="2">
    <source>
        <dbReference type="EMBL" id="KEO92146.1"/>
    </source>
</evidence>
<keyword evidence="3" id="KW-1185">Reference proteome</keyword>
<organism evidence="2 3">
    <name type="scientific">Erythrobacter longus</name>
    <dbReference type="NCBI Taxonomy" id="1044"/>
    <lineage>
        <taxon>Bacteria</taxon>
        <taxon>Pseudomonadati</taxon>
        <taxon>Pseudomonadota</taxon>
        <taxon>Alphaproteobacteria</taxon>
        <taxon>Sphingomonadales</taxon>
        <taxon>Erythrobacteraceae</taxon>
        <taxon>Erythrobacter/Porphyrobacter group</taxon>
        <taxon>Erythrobacter</taxon>
    </lineage>
</organism>
<gene>
    <name evidence="2" type="ORF">EH31_05620</name>
</gene>
<dbReference type="Gene3D" id="3.40.50.360">
    <property type="match status" value="1"/>
</dbReference>
<dbReference type="InterPro" id="IPR029039">
    <property type="entry name" value="Flavoprotein-like_sf"/>
</dbReference>
<dbReference type="InterPro" id="IPR050712">
    <property type="entry name" value="NAD(P)H-dep_reductase"/>
</dbReference>
<reference evidence="2 3" key="1">
    <citation type="submission" date="2014-04" db="EMBL/GenBank/DDBJ databases">
        <title>A comprehensive comparison of genomes of Erythrobacter spp. strains.</title>
        <authorList>
            <person name="Zheng Q."/>
        </authorList>
    </citation>
    <scope>NUCLEOTIDE SEQUENCE [LARGE SCALE GENOMIC DNA]</scope>
    <source>
        <strain evidence="2 3">DSM 6997</strain>
    </source>
</reference>
<evidence type="ECO:0000259" key="1">
    <source>
        <dbReference type="Pfam" id="PF03358"/>
    </source>
</evidence>
<name>A0A074MBJ2_ERYLO</name>
<dbReference type="PANTHER" id="PTHR30543">
    <property type="entry name" value="CHROMATE REDUCTASE"/>
    <property type="match status" value="1"/>
</dbReference>
<evidence type="ECO:0000313" key="3">
    <source>
        <dbReference type="Proteomes" id="UP000027647"/>
    </source>
</evidence>
<dbReference type="Proteomes" id="UP000027647">
    <property type="component" value="Unassembled WGS sequence"/>
</dbReference>